<dbReference type="Proteomes" id="UP000504844">
    <property type="component" value="Chromosome"/>
</dbReference>
<dbReference type="SUPFAM" id="SSF103481">
    <property type="entry name" value="Multidrug resistance efflux transporter EmrE"/>
    <property type="match status" value="2"/>
</dbReference>
<feature type="transmembrane region" description="Helical" evidence="5">
    <location>
        <begin position="255"/>
        <end position="271"/>
    </location>
</feature>
<evidence type="ECO:0000256" key="5">
    <source>
        <dbReference type="SAM" id="Phobius"/>
    </source>
</evidence>
<evidence type="ECO:0000256" key="4">
    <source>
        <dbReference type="ARBA" id="ARBA00023136"/>
    </source>
</evidence>
<evidence type="ECO:0000256" key="2">
    <source>
        <dbReference type="ARBA" id="ARBA00022692"/>
    </source>
</evidence>
<protein>
    <submittedName>
        <fullName evidence="7">DMT family transporter</fullName>
    </submittedName>
</protein>
<dbReference type="GO" id="GO:0016020">
    <property type="term" value="C:membrane"/>
    <property type="evidence" value="ECO:0007669"/>
    <property type="project" value="UniProtKB-SubCell"/>
</dbReference>
<comment type="subcellular location">
    <subcellularLocation>
        <location evidence="1">Membrane</location>
        <topology evidence="1">Multi-pass membrane protein</topology>
    </subcellularLocation>
</comment>
<keyword evidence="8" id="KW-1185">Reference proteome</keyword>
<dbReference type="Pfam" id="PF00892">
    <property type="entry name" value="EamA"/>
    <property type="match status" value="2"/>
</dbReference>
<feature type="transmembrane region" description="Helical" evidence="5">
    <location>
        <begin position="113"/>
        <end position="132"/>
    </location>
</feature>
<keyword evidence="4 5" id="KW-0472">Membrane</keyword>
<feature type="domain" description="EamA" evidence="6">
    <location>
        <begin position="1"/>
        <end position="127"/>
    </location>
</feature>
<evidence type="ECO:0000313" key="8">
    <source>
        <dbReference type="Proteomes" id="UP000504844"/>
    </source>
</evidence>
<feature type="transmembrane region" description="Helical" evidence="5">
    <location>
        <begin position="196"/>
        <end position="216"/>
    </location>
</feature>
<gene>
    <name evidence="7" type="ORF">HQN60_13520</name>
</gene>
<dbReference type="PANTHER" id="PTHR22911:SF6">
    <property type="entry name" value="SOLUTE CARRIER FAMILY 35 MEMBER G1"/>
    <property type="match status" value="1"/>
</dbReference>
<name>A0A6M8SX78_9NEIS</name>
<keyword evidence="2 5" id="KW-0812">Transmembrane</keyword>
<feature type="transmembrane region" description="Helical" evidence="5">
    <location>
        <begin position="138"/>
        <end position="158"/>
    </location>
</feature>
<dbReference type="EMBL" id="CP054143">
    <property type="protein sequence ID" value="QKJ68216.1"/>
    <property type="molecule type" value="Genomic_DNA"/>
</dbReference>
<feature type="transmembrane region" description="Helical" evidence="5">
    <location>
        <begin position="228"/>
        <end position="249"/>
    </location>
</feature>
<proteinExistence type="predicted"/>
<dbReference type="PANTHER" id="PTHR22911">
    <property type="entry name" value="ACYL-MALONYL CONDENSING ENZYME-RELATED"/>
    <property type="match status" value="1"/>
</dbReference>
<organism evidence="7 8">
    <name type="scientific">Deefgea piscis</name>
    <dbReference type="NCBI Taxonomy" id="2739061"/>
    <lineage>
        <taxon>Bacteria</taxon>
        <taxon>Pseudomonadati</taxon>
        <taxon>Pseudomonadota</taxon>
        <taxon>Betaproteobacteria</taxon>
        <taxon>Neisseriales</taxon>
        <taxon>Chitinibacteraceae</taxon>
        <taxon>Deefgea</taxon>
    </lineage>
</organism>
<feature type="transmembrane region" description="Helical" evidence="5">
    <location>
        <begin position="83"/>
        <end position="101"/>
    </location>
</feature>
<dbReference type="InterPro" id="IPR000620">
    <property type="entry name" value="EamA_dom"/>
</dbReference>
<dbReference type="KEGG" id="dee:HQN60_13520"/>
<feature type="transmembrane region" description="Helical" evidence="5">
    <location>
        <begin position="56"/>
        <end position="77"/>
    </location>
</feature>
<accession>A0A6M8SX78</accession>
<feature type="domain" description="EamA" evidence="6">
    <location>
        <begin position="139"/>
        <end position="267"/>
    </location>
</feature>
<evidence type="ECO:0000313" key="7">
    <source>
        <dbReference type="EMBL" id="QKJ68216.1"/>
    </source>
</evidence>
<reference evidence="7 8" key="1">
    <citation type="submission" date="2020-05" db="EMBL/GenBank/DDBJ databases">
        <title>Complete genome sequence of Deefgea sp. D17.</title>
        <authorList>
            <person name="Bae J.-W."/>
            <person name="Han J.E."/>
        </authorList>
    </citation>
    <scope>NUCLEOTIDE SEQUENCE [LARGE SCALE GENOMIC DNA]</scope>
    <source>
        <strain evidence="7 8">D17</strain>
    </source>
</reference>
<dbReference type="AlphaFoldDB" id="A0A6M8SX78"/>
<evidence type="ECO:0000259" key="6">
    <source>
        <dbReference type="Pfam" id="PF00892"/>
    </source>
</evidence>
<feature type="transmembrane region" description="Helical" evidence="5">
    <location>
        <begin position="28"/>
        <end position="44"/>
    </location>
</feature>
<evidence type="ECO:0000256" key="3">
    <source>
        <dbReference type="ARBA" id="ARBA00022989"/>
    </source>
</evidence>
<keyword evidence="3 5" id="KW-1133">Transmembrane helix</keyword>
<feature type="transmembrane region" description="Helical" evidence="5">
    <location>
        <begin position="170"/>
        <end position="190"/>
    </location>
</feature>
<evidence type="ECO:0000256" key="1">
    <source>
        <dbReference type="ARBA" id="ARBA00004141"/>
    </source>
</evidence>
<sequence>MILASLSFAVMGVFVKLGSTDFSTAELVFYRCAAGLIFIAAMILPQGKTLKVSYPIFKMHLSRSIAGFIALMLYFYAISQLTLPMAVTLNYTSPLFFVLITIVRQKKWPQWQLLGSIALGFLGVVTLLQPTFAAEQWLGGVMGLLSGLLASVAYMNVSELGKSGEPEWRTVFYFSLISTLGAALFMLLQAEPLLRPSLYDALIVFGMGSCATVAQLAMTRAYRKGRSLVIVSLSYLTVLFSTLLSWIVWGDAPTSLAVVAMLMIVLAGIGARSSRAS</sequence>
<dbReference type="InterPro" id="IPR037185">
    <property type="entry name" value="EmrE-like"/>
</dbReference>